<feature type="transmembrane region" description="Helical" evidence="6">
    <location>
        <begin position="92"/>
        <end position="109"/>
    </location>
</feature>
<comment type="subcellular location">
    <subcellularLocation>
        <location evidence="1">Membrane</location>
    </subcellularLocation>
</comment>
<organism evidence="9">
    <name type="scientific">Dissoconium aciculare CBS 342.82</name>
    <dbReference type="NCBI Taxonomy" id="1314786"/>
    <lineage>
        <taxon>Eukaryota</taxon>
        <taxon>Fungi</taxon>
        <taxon>Dikarya</taxon>
        <taxon>Ascomycota</taxon>
        <taxon>Pezizomycotina</taxon>
        <taxon>Dothideomycetes</taxon>
        <taxon>Dothideomycetidae</taxon>
        <taxon>Mycosphaerellales</taxon>
        <taxon>Dissoconiaceae</taxon>
        <taxon>Dissoconium</taxon>
    </lineage>
</organism>
<evidence type="ECO:0000256" key="1">
    <source>
        <dbReference type="ARBA" id="ARBA00004370"/>
    </source>
</evidence>
<keyword evidence="2 6" id="KW-0812">Transmembrane</keyword>
<feature type="region of interest" description="Disordered" evidence="5">
    <location>
        <begin position="1"/>
        <end position="20"/>
    </location>
</feature>
<keyword evidence="3 6" id="KW-1133">Transmembrane helix</keyword>
<dbReference type="GO" id="GO:0008610">
    <property type="term" value="P:lipid biosynthetic process"/>
    <property type="evidence" value="ECO:0007669"/>
    <property type="project" value="InterPro"/>
</dbReference>
<dbReference type="InterPro" id="IPR006694">
    <property type="entry name" value="Fatty_acid_hydroxylase"/>
</dbReference>
<dbReference type="PANTHER" id="PTHR11863">
    <property type="entry name" value="STEROL DESATURASE"/>
    <property type="match status" value="1"/>
</dbReference>
<gene>
    <name evidence="9" type="ORF">K489DRAFT_401977</name>
</gene>
<dbReference type="RefSeq" id="XP_033459251.1">
    <property type="nucleotide sequence ID" value="XM_033607038.1"/>
</dbReference>
<keyword evidence="4 6" id="KW-0472">Membrane</keyword>
<reference evidence="9" key="1">
    <citation type="submission" date="2020-01" db="EMBL/GenBank/DDBJ databases">
        <authorList>
            <consortium name="DOE Joint Genome Institute"/>
            <person name="Haridas S."/>
            <person name="Albert R."/>
            <person name="Binder M."/>
            <person name="Bloem J."/>
            <person name="Labutti K."/>
            <person name="Salamov A."/>
            <person name="Andreopoulos B."/>
            <person name="Baker S.E."/>
            <person name="Barry K."/>
            <person name="Bills G."/>
            <person name="Bluhm B.H."/>
            <person name="Cannon C."/>
            <person name="Castanera R."/>
            <person name="Culley D.E."/>
            <person name="Daum C."/>
            <person name="Ezra D."/>
            <person name="Gonzalez J.B."/>
            <person name="Henrissat B."/>
            <person name="Kuo A."/>
            <person name="Liang C."/>
            <person name="Lipzen A."/>
            <person name="Lutzoni F."/>
            <person name="Magnuson J."/>
            <person name="Mondo S."/>
            <person name="Nolan M."/>
            <person name="Ohm R."/>
            <person name="Pangilinan J."/>
            <person name="Park H.-J."/>
            <person name="Ramirez L."/>
            <person name="Alfaro M."/>
            <person name="Sun H."/>
            <person name="Tritt A."/>
            <person name="Yoshinaga Y."/>
            <person name="Zwiers L.-H."/>
            <person name="Turgeon B.G."/>
            <person name="Goodwin S.B."/>
            <person name="Spatafora J.W."/>
            <person name="Crous P.W."/>
            <person name="Grigoriev I.V."/>
        </authorList>
    </citation>
    <scope>NUCLEOTIDE SEQUENCE</scope>
    <source>
        <strain evidence="9">CBS 342.82</strain>
    </source>
</reference>
<dbReference type="GO" id="GO:0016020">
    <property type="term" value="C:membrane"/>
    <property type="evidence" value="ECO:0007669"/>
    <property type="project" value="UniProtKB-SubCell"/>
</dbReference>
<proteinExistence type="predicted"/>
<dbReference type="AlphaFoldDB" id="A0A6J3M2H3"/>
<dbReference type="GeneID" id="54364838"/>
<dbReference type="Pfam" id="PF04116">
    <property type="entry name" value="FA_hydroxylase"/>
    <property type="match status" value="1"/>
</dbReference>
<feature type="transmembrane region" description="Helical" evidence="6">
    <location>
        <begin position="176"/>
        <end position="195"/>
    </location>
</feature>
<feature type="domain" description="Fatty acid hydroxylase" evidence="7">
    <location>
        <begin position="183"/>
        <end position="329"/>
    </location>
</feature>
<name>A0A6J3M2H3_9PEZI</name>
<dbReference type="OrthoDB" id="6354873at2759"/>
<accession>A0A6J3M2H3</accession>
<dbReference type="GO" id="GO:0016491">
    <property type="term" value="F:oxidoreductase activity"/>
    <property type="evidence" value="ECO:0007669"/>
    <property type="project" value="InterPro"/>
</dbReference>
<evidence type="ECO:0000259" key="7">
    <source>
        <dbReference type="Pfam" id="PF04116"/>
    </source>
</evidence>
<evidence type="ECO:0000313" key="9">
    <source>
        <dbReference type="RefSeq" id="XP_033459251.1"/>
    </source>
</evidence>
<evidence type="ECO:0000256" key="3">
    <source>
        <dbReference type="ARBA" id="ARBA00022989"/>
    </source>
</evidence>
<dbReference type="Proteomes" id="UP000504637">
    <property type="component" value="Unplaced"/>
</dbReference>
<reference evidence="9" key="3">
    <citation type="submission" date="2025-08" db="UniProtKB">
        <authorList>
            <consortium name="RefSeq"/>
        </authorList>
    </citation>
    <scope>IDENTIFICATION</scope>
    <source>
        <strain evidence="9">CBS 342.82</strain>
    </source>
</reference>
<evidence type="ECO:0000256" key="4">
    <source>
        <dbReference type="ARBA" id="ARBA00023136"/>
    </source>
</evidence>
<sequence length="353" mass="41754">MASTAPPVARNPKDNMKSTWRTADKSTWGPFHWIFELLSMHPTDIGKPIKVNQKNDKVPYISQFDSHKWVLFYALWPMAVQQAYIWATGENFSPYFAFFFYSLVYKLNAIGEFRMIRKNGHKYGFLDGDVHERDQIPDHSVHKVFFSLQMTSLVRPAAAILLCYKRSEGPLTMSPWILLEIGLYGIILDFYFYWYHRVMHETDFLWKYHRTHHLTKHPNPLMTLFADSEQEFFDVIGVPMMTWATMRLIGLPMGYYEWWICHQYIVFTELVGHSGLRVFAHPPSTLGWFLELFDAQLCIEDHDLHHRKGWKNSANYGKQTRLWDKLFGTCAERIELTPENIDYNYQLKLAIFN</sequence>
<protein>
    <recommendedName>
        <fullName evidence="7">Fatty acid hydroxylase domain-containing protein</fullName>
    </recommendedName>
</protein>
<evidence type="ECO:0000313" key="8">
    <source>
        <dbReference type="Proteomes" id="UP000504637"/>
    </source>
</evidence>
<keyword evidence="8" id="KW-1185">Reference proteome</keyword>
<dbReference type="InterPro" id="IPR050307">
    <property type="entry name" value="Sterol_Desaturase_Related"/>
</dbReference>
<dbReference type="GO" id="GO:0005506">
    <property type="term" value="F:iron ion binding"/>
    <property type="evidence" value="ECO:0007669"/>
    <property type="project" value="InterPro"/>
</dbReference>
<evidence type="ECO:0000256" key="6">
    <source>
        <dbReference type="SAM" id="Phobius"/>
    </source>
</evidence>
<evidence type="ECO:0000256" key="5">
    <source>
        <dbReference type="SAM" id="MobiDB-lite"/>
    </source>
</evidence>
<evidence type="ECO:0000256" key="2">
    <source>
        <dbReference type="ARBA" id="ARBA00022692"/>
    </source>
</evidence>
<reference evidence="9" key="2">
    <citation type="submission" date="2020-04" db="EMBL/GenBank/DDBJ databases">
        <authorList>
            <consortium name="NCBI Genome Project"/>
        </authorList>
    </citation>
    <scope>NUCLEOTIDE SEQUENCE</scope>
    <source>
        <strain evidence="9">CBS 342.82</strain>
    </source>
</reference>